<sequence length="78" mass="8955">MSEDVFSCRCLSLSASTPAIDLFASPDTAQLRLYLTYSQRTLAGKPNALMEDWSHWKYVYIFQPLVILVLLKVMRALR</sequence>
<protein>
    <submittedName>
        <fullName evidence="1">Uncharacterized protein</fullName>
    </submittedName>
</protein>
<dbReference type="Proteomes" id="UP000324222">
    <property type="component" value="Unassembled WGS sequence"/>
</dbReference>
<proteinExistence type="predicted"/>
<evidence type="ECO:0000313" key="2">
    <source>
        <dbReference type="Proteomes" id="UP000324222"/>
    </source>
</evidence>
<name>A0A5B7FRR4_PORTR</name>
<accession>A0A5B7FRR4</accession>
<organism evidence="1 2">
    <name type="scientific">Portunus trituberculatus</name>
    <name type="common">Swimming crab</name>
    <name type="synonym">Neptunus trituberculatus</name>
    <dbReference type="NCBI Taxonomy" id="210409"/>
    <lineage>
        <taxon>Eukaryota</taxon>
        <taxon>Metazoa</taxon>
        <taxon>Ecdysozoa</taxon>
        <taxon>Arthropoda</taxon>
        <taxon>Crustacea</taxon>
        <taxon>Multicrustacea</taxon>
        <taxon>Malacostraca</taxon>
        <taxon>Eumalacostraca</taxon>
        <taxon>Eucarida</taxon>
        <taxon>Decapoda</taxon>
        <taxon>Pleocyemata</taxon>
        <taxon>Brachyura</taxon>
        <taxon>Eubrachyura</taxon>
        <taxon>Portunoidea</taxon>
        <taxon>Portunidae</taxon>
        <taxon>Portuninae</taxon>
        <taxon>Portunus</taxon>
    </lineage>
</organism>
<evidence type="ECO:0000313" key="1">
    <source>
        <dbReference type="EMBL" id="MPC48075.1"/>
    </source>
</evidence>
<gene>
    <name evidence="1" type="ORF">E2C01_041840</name>
</gene>
<keyword evidence="2" id="KW-1185">Reference proteome</keyword>
<reference evidence="1 2" key="1">
    <citation type="submission" date="2019-05" db="EMBL/GenBank/DDBJ databases">
        <title>Another draft genome of Portunus trituberculatus and its Hox gene families provides insights of decapod evolution.</title>
        <authorList>
            <person name="Jeong J.-H."/>
            <person name="Song I."/>
            <person name="Kim S."/>
            <person name="Choi T."/>
            <person name="Kim D."/>
            <person name="Ryu S."/>
            <person name="Kim W."/>
        </authorList>
    </citation>
    <scope>NUCLEOTIDE SEQUENCE [LARGE SCALE GENOMIC DNA]</scope>
    <source>
        <tissue evidence="1">Muscle</tissue>
    </source>
</reference>
<dbReference type="EMBL" id="VSRR010008093">
    <property type="protein sequence ID" value="MPC48075.1"/>
    <property type="molecule type" value="Genomic_DNA"/>
</dbReference>
<comment type="caution">
    <text evidence="1">The sequence shown here is derived from an EMBL/GenBank/DDBJ whole genome shotgun (WGS) entry which is preliminary data.</text>
</comment>
<dbReference type="AlphaFoldDB" id="A0A5B7FRR4"/>